<dbReference type="InterPro" id="IPR037523">
    <property type="entry name" value="VOC_core"/>
</dbReference>
<keyword evidence="4" id="KW-1185">Reference proteome</keyword>
<dbReference type="Proteomes" id="UP000283644">
    <property type="component" value="Unassembled WGS sequence"/>
</dbReference>
<dbReference type="InterPro" id="IPR051785">
    <property type="entry name" value="MMCE/EMCE_epimerase"/>
</dbReference>
<evidence type="ECO:0000256" key="1">
    <source>
        <dbReference type="ARBA" id="ARBA00022723"/>
    </source>
</evidence>
<dbReference type="OrthoDB" id="115162at2"/>
<evidence type="ECO:0000313" key="3">
    <source>
        <dbReference type="EMBL" id="RHW26443.1"/>
    </source>
</evidence>
<reference evidence="3 4" key="1">
    <citation type="submission" date="2018-09" db="EMBL/GenBank/DDBJ databases">
        <title>Genome sequencing of Nocardioides immobilis CCTCC AB 2017083 for comparison to Nocardioides silvaticus.</title>
        <authorList>
            <person name="Li C."/>
            <person name="Wang G."/>
        </authorList>
    </citation>
    <scope>NUCLEOTIDE SEQUENCE [LARGE SCALE GENOMIC DNA]</scope>
    <source>
        <strain evidence="3 4">CCTCC AB 2017083</strain>
    </source>
</reference>
<protein>
    <submittedName>
        <fullName evidence="3">VOC family protein</fullName>
    </submittedName>
</protein>
<name>A0A417Y1D1_9ACTN</name>
<dbReference type="Pfam" id="PF00903">
    <property type="entry name" value="Glyoxalase"/>
    <property type="match status" value="1"/>
</dbReference>
<organism evidence="3 4">
    <name type="scientific">Nocardioides immobilis</name>
    <dbReference type="NCBI Taxonomy" id="2049295"/>
    <lineage>
        <taxon>Bacteria</taxon>
        <taxon>Bacillati</taxon>
        <taxon>Actinomycetota</taxon>
        <taxon>Actinomycetes</taxon>
        <taxon>Propionibacteriales</taxon>
        <taxon>Nocardioidaceae</taxon>
        <taxon>Nocardioides</taxon>
    </lineage>
</organism>
<dbReference type="CDD" id="cd06587">
    <property type="entry name" value="VOC"/>
    <property type="match status" value="1"/>
</dbReference>
<feature type="domain" description="VOC" evidence="2">
    <location>
        <begin position="2"/>
        <end position="122"/>
    </location>
</feature>
<evidence type="ECO:0000313" key="4">
    <source>
        <dbReference type="Proteomes" id="UP000283644"/>
    </source>
</evidence>
<keyword evidence="1" id="KW-0479">Metal-binding</keyword>
<proteinExistence type="predicted"/>
<sequence length="140" mass="15000">MQTLFPALRVTDLDAALAFYTTFGYDLVGSVDVGGGTSLAMLAFPEEAEVTLELVHRPADGPVTPGGLDHLAVQVDDLEATRERLRVAGLRPGEVELPGGSEGPRIAWLVDPDCYRIELVQWPAGHPDGMTRADFPDNAS</sequence>
<gene>
    <name evidence="3" type="ORF">D0Z08_14000</name>
</gene>
<dbReference type="GO" id="GO:0046491">
    <property type="term" value="P:L-methylmalonyl-CoA metabolic process"/>
    <property type="evidence" value="ECO:0007669"/>
    <property type="project" value="TreeGrafter"/>
</dbReference>
<dbReference type="AlphaFoldDB" id="A0A417Y1D1"/>
<dbReference type="PANTHER" id="PTHR43048:SF3">
    <property type="entry name" value="METHYLMALONYL-COA EPIMERASE, MITOCHONDRIAL"/>
    <property type="match status" value="1"/>
</dbReference>
<evidence type="ECO:0000259" key="2">
    <source>
        <dbReference type="PROSITE" id="PS51819"/>
    </source>
</evidence>
<comment type="caution">
    <text evidence="3">The sequence shown here is derived from an EMBL/GenBank/DDBJ whole genome shotgun (WGS) entry which is preliminary data.</text>
</comment>
<dbReference type="PANTHER" id="PTHR43048">
    <property type="entry name" value="METHYLMALONYL-COA EPIMERASE"/>
    <property type="match status" value="1"/>
</dbReference>
<accession>A0A417Y1D1</accession>
<dbReference type="GO" id="GO:0004493">
    <property type="term" value="F:methylmalonyl-CoA epimerase activity"/>
    <property type="evidence" value="ECO:0007669"/>
    <property type="project" value="TreeGrafter"/>
</dbReference>
<dbReference type="GO" id="GO:0046872">
    <property type="term" value="F:metal ion binding"/>
    <property type="evidence" value="ECO:0007669"/>
    <property type="project" value="UniProtKB-KW"/>
</dbReference>
<dbReference type="RefSeq" id="WP_118925856.1">
    <property type="nucleotide sequence ID" value="NZ_QXGH01000017.1"/>
</dbReference>
<dbReference type="Gene3D" id="3.10.180.10">
    <property type="entry name" value="2,3-Dihydroxybiphenyl 1,2-Dioxygenase, domain 1"/>
    <property type="match status" value="1"/>
</dbReference>
<dbReference type="EMBL" id="QXGH01000017">
    <property type="protein sequence ID" value="RHW26443.1"/>
    <property type="molecule type" value="Genomic_DNA"/>
</dbReference>
<dbReference type="InterPro" id="IPR004360">
    <property type="entry name" value="Glyas_Fos-R_dOase_dom"/>
</dbReference>
<dbReference type="PROSITE" id="PS51819">
    <property type="entry name" value="VOC"/>
    <property type="match status" value="1"/>
</dbReference>
<dbReference type="SUPFAM" id="SSF54593">
    <property type="entry name" value="Glyoxalase/Bleomycin resistance protein/Dihydroxybiphenyl dioxygenase"/>
    <property type="match status" value="1"/>
</dbReference>
<dbReference type="InterPro" id="IPR029068">
    <property type="entry name" value="Glyas_Bleomycin-R_OHBP_Dase"/>
</dbReference>